<keyword evidence="11 13" id="KW-0902">Two-component regulatory system</keyword>
<evidence type="ECO:0000256" key="1">
    <source>
        <dbReference type="ARBA" id="ARBA00000085"/>
    </source>
</evidence>
<keyword evidence="9 13" id="KW-0067">ATP-binding</keyword>
<dbReference type="InterPro" id="IPR005467">
    <property type="entry name" value="His_kinase_dom"/>
</dbReference>
<comment type="caution">
    <text evidence="15">The sequence shown here is derived from an EMBL/GenBank/DDBJ whole genome shotgun (WGS) entry which is preliminary data.</text>
</comment>
<name>A0A822VCE3_AGRTU</name>
<evidence type="ECO:0000256" key="12">
    <source>
        <dbReference type="ARBA" id="ARBA00023136"/>
    </source>
</evidence>
<evidence type="ECO:0000256" key="2">
    <source>
        <dbReference type="ARBA" id="ARBA00004651"/>
    </source>
</evidence>
<keyword evidence="6 13" id="KW-0812">Transmembrane</keyword>
<feature type="transmembrane region" description="Helical" evidence="13">
    <location>
        <begin position="21"/>
        <end position="42"/>
    </location>
</feature>
<dbReference type="SUPFAM" id="SSF103190">
    <property type="entry name" value="Sensory domain-like"/>
    <property type="match status" value="1"/>
</dbReference>
<dbReference type="CDD" id="cd18774">
    <property type="entry name" value="PDC2_HK_sensor"/>
    <property type="match status" value="1"/>
</dbReference>
<keyword evidence="10 13" id="KW-1133">Transmembrane helix</keyword>
<keyword evidence="4" id="KW-0597">Phosphoprotein</keyword>
<evidence type="ECO:0000256" key="6">
    <source>
        <dbReference type="ARBA" id="ARBA00022692"/>
    </source>
</evidence>
<dbReference type="InterPro" id="IPR033479">
    <property type="entry name" value="dCache_1"/>
</dbReference>
<dbReference type="SMART" id="SM00388">
    <property type="entry name" value="HisKA"/>
    <property type="match status" value="1"/>
</dbReference>
<evidence type="ECO:0000256" key="4">
    <source>
        <dbReference type="ARBA" id="ARBA00022553"/>
    </source>
</evidence>
<dbReference type="InterPro" id="IPR004358">
    <property type="entry name" value="Sig_transdc_His_kin-like_C"/>
</dbReference>
<sequence length="595" mass="64308">MAFRRIVQYPAQMSLKSRLQILVLVLLVLVVIALVWSGASLWSRRQASEQLAEEAELLVRQHSLLIDSELARFRLMPIVLGEYGDLVDVLSTKNPQTAARLSEKFGSLVRETGASYIYLINRDGIAVAASNARDDRSFVGQDFGFRPYFTGAMLDAKAEYYGAGLLTRQAGLFLARRVGQSDAASGVVVVKYEFGALSAIWADDPGRTLIVDANGIILAAPDKDQILTTLGPLPTAVRQRIDAIGQYGDAKLEPGHYRFAGPDRIETAQGAEMIYAALPIAGTDLRILHLLDTRPARIAADRRATLAALAILPLLLLTGSGVWWQANRTARRAAERRSLEAAVAQRTAQLREEIGYRAIADQRYREAREELAQANRLASVGSITAGLMHEINQPVATIRTLSENALHHLAASRSERVRDSLCTMIAMTERIGTLTQEMRGFSRKGEGQIGEELLDGIIAGAMLLMEDRIRKAGIRLTLPPSGQPGVLGKRVPLEQVLVNLLQNAVDALEGHVDPEIAITVEHHDDMICLTVADNGPGIDPQLGKQVFQPFVTGKPNGLGLGLGIAQDIMSDLGGALTITASALGGAAFAVTMRAA</sequence>
<keyword evidence="13" id="KW-0997">Cell inner membrane</keyword>
<keyword evidence="5 13" id="KW-0808">Transferase</keyword>
<dbReference type="SMART" id="SM00387">
    <property type="entry name" value="HATPase_c"/>
    <property type="match status" value="1"/>
</dbReference>
<dbReference type="Gene3D" id="6.10.250.3020">
    <property type="match status" value="1"/>
</dbReference>
<dbReference type="Pfam" id="PF02518">
    <property type="entry name" value="HATPase_c"/>
    <property type="match status" value="1"/>
</dbReference>
<evidence type="ECO:0000256" key="5">
    <source>
        <dbReference type="ARBA" id="ARBA00022679"/>
    </source>
</evidence>
<dbReference type="InterPro" id="IPR003661">
    <property type="entry name" value="HisK_dim/P_dom"/>
</dbReference>
<dbReference type="GO" id="GO:0005524">
    <property type="term" value="F:ATP binding"/>
    <property type="evidence" value="ECO:0007669"/>
    <property type="project" value="UniProtKB-UniRule"/>
</dbReference>
<comment type="subcellular location">
    <subcellularLocation>
        <location evidence="13">Cell inner membrane</location>
    </subcellularLocation>
    <subcellularLocation>
        <location evidence="2">Cell membrane</location>
        <topology evidence="2">Multi-pass membrane protein</topology>
    </subcellularLocation>
</comment>
<evidence type="ECO:0000256" key="13">
    <source>
        <dbReference type="PIRNR" id="PIRNR036431"/>
    </source>
</evidence>
<dbReference type="GO" id="GO:0000155">
    <property type="term" value="F:phosphorelay sensor kinase activity"/>
    <property type="evidence" value="ECO:0007669"/>
    <property type="project" value="UniProtKB-UniRule"/>
</dbReference>
<dbReference type="CDD" id="cd00082">
    <property type="entry name" value="HisKA"/>
    <property type="match status" value="1"/>
</dbReference>
<protein>
    <recommendedName>
        <fullName evidence="13">C4-dicarboxylate transport sensor protein</fullName>
        <ecNumber evidence="13">2.7.13.3</ecNumber>
    </recommendedName>
</protein>
<evidence type="ECO:0000256" key="10">
    <source>
        <dbReference type="ARBA" id="ARBA00022989"/>
    </source>
</evidence>
<comment type="catalytic activity">
    <reaction evidence="1 13">
        <text>ATP + protein L-histidine = ADP + protein N-phospho-L-histidine.</text>
        <dbReference type="EC" id="2.7.13.3"/>
    </reaction>
</comment>
<dbReference type="PRINTS" id="PR00344">
    <property type="entry name" value="BCTRLSENSOR"/>
</dbReference>
<keyword evidence="8 13" id="KW-0418">Kinase</keyword>
<evidence type="ECO:0000256" key="3">
    <source>
        <dbReference type="ARBA" id="ARBA00022475"/>
    </source>
</evidence>
<evidence type="ECO:0000313" key="15">
    <source>
        <dbReference type="EMBL" id="CVI25079.1"/>
    </source>
</evidence>
<dbReference type="Gene3D" id="3.30.565.10">
    <property type="entry name" value="Histidine kinase-like ATPase, C-terminal domain"/>
    <property type="match status" value="1"/>
</dbReference>
<dbReference type="Pfam" id="PF00512">
    <property type="entry name" value="HisKA"/>
    <property type="match status" value="1"/>
</dbReference>
<dbReference type="InterPro" id="IPR036097">
    <property type="entry name" value="HisK_dim/P_sf"/>
</dbReference>
<dbReference type="PANTHER" id="PTHR43065:SF46">
    <property type="entry name" value="C4-DICARBOXYLATE TRANSPORT SENSOR PROTEIN DCTB"/>
    <property type="match status" value="1"/>
</dbReference>
<accession>A0A822VCE3</accession>
<dbReference type="InterPro" id="IPR017055">
    <property type="entry name" value="Sig_transdc_His_kinase_DctB"/>
</dbReference>
<organism evidence="15 16">
    <name type="scientific">Agrobacterium tumefaciens str. B6</name>
    <dbReference type="NCBI Taxonomy" id="1183423"/>
    <lineage>
        <taxon>Bacteria</taxon>
        <taxon>Pseudomonadati</taxon>
        <taxon>Pseudomonadota</taxon>
        <taxon>Alphaproteobacteria</taxon>
        <taxon>Hyphomicrobiales</taxon>
        <taxon>Rhizobiaceae</taxon>
        <taxon>Rhizobium/Agrobacterium group</taxon>
        <taxon>Agrobacterium</taxon>
        <taxon>Agrobacterium tumefaciens complex</taxon>
    </lineage>
</organism>
<dbReference type="InterPro" id="IPR036890">
    <property type="entry name" value="HATPase_C_sf"/>
</dbReference>
<comment type="function">
    <text evidence="13">Member of the two-component regulatory system DctB/DctD involved in the transport of C4-dicarboxylates. DctB functions as a membrane-associated protein kinase that phosphorylates DctD in response to environmental signals.</text>
</comment>
<dbReference type="InterPro" id="IPR003594">
    <property type="entry name" value="HATPase_dom"/>
</dbReference>
<reference evidence="15 16" key="1">
    <citation type="submission" date="2016-01" db="EMBL/GenBank/DDBJ databases">
        <authorList>
            <person name="Regsiter A."/>
            <person name="william w."/>
        </authorList>
    </citation>
    <scope>NUCLEOTIDE SEQUENCE [LARGE SCALE GENOMIC DNA]</scope>
    <source>
        <strain evidence="15 16">B6</strain>
    </source>
</reference>
<dbReference type="EC" id="2.7.13.3" evidence="13"/>
<dbReference type="GO" id="GO:0005886">
    <property type="term" value="C:plasma membrane"/>
    <property type="evidence" value="ECO:0007669"/>
    <property type="project" value="UniProtKB-SubCell"/>
</dbReference>
<dbReference type="SUPFAM" id="SSF47384">
    <property type="entry name" value="Homodimeric domain of signal transducing histidine kinase"/>
    <property type="match status" value="1"/>
</dbReference>
<dbReference type="PROSITE" id="PS50109">
    <property type="entry name" value="HIS_KIN"/>
    <property type="match status" value="1"/>
</dbReference>
<evidence type="ECO:0000259" key="14">
    <source>
        <dbReference type="PROSITE" id="PS50109"/>
    </source>
</evidence>
<dbReference type="PANTHER" id="PTHR43065">
    <property type="entry name" value="SENSOR HISTIDINE KINASE"/>
    <property type="match status" value="1"/>
</dbReference>
<dbReference type="SUPFAM" id="SSF55874">
    <property type="entry name" value="ATPase domain of HSP90 chaperone/DNA topoisomerase II/histidine kinase"/>
    <property type="match status" value="1"/>
</dbReference>
<dbReference type="InterPro" id="IPR029151">
    <property type="entry name" value="Sensor-like_sf"/>
</dbReference>
<evidence type="ECO:0000256" key="9">
    <source>
        <dbReference type="ARBA" id="ARBA00022840"/>
    </source>
</evidence>
<dbReference type="PIRSF" id="PIRSF036431">
    <property type="entry name" value="STHK_DctB"/>
    <property type="match status" value="1"/>
</dbReference>
<evidence type="ECO:0000256" key="11">
    <source>
        <dbReference type="ARBA" id="ARBA00023012"/>
    </source>
</evidence>
<proteinExistence type="predicted"/>
<dbReference type="Gene3D" id="3.30.450.20">
    <property type="entry name" value="PAS domain"/>
    <property type="match status" value="2"/>
</dbReference>
<feature type="transmembrane region" description="Helical" evidence="13">
    <location>
        <begin position="304"/>
        <end position="324"/>
    </location>
</feature>
<dbReference type="Proteomes" id="UP000192074">
    <property type="component" value="Unassembled WGS sequence"/>
</dbReference>
<feature type="domain" description="Histidine kinase" evidence="14">
    <location>
        <begin position="386"/>
        <end position="595"/>
    </location>
</feature>
<evidence type="ECO:0000256" key="7">
    <source>
        <dbReference type="ARBA" id="ARBA00022741"/>
    </source>
</evidence>
<keyword evidence="12 13" id="KW-0472">Membrane</keyword>
<evidence type="ECO:0000313" key="16">
    <source>
        <dbReference type="Proteomes" id="UP000192074"/>
    </source>
</evidence>
<dbReference type="EMBL" id="FCNL01000040">
    <property type="protein sequence ID" value="CVI25079.1"/>
    <property type="molecule type" value="Genomic_DNA"/>
</dbReference>
<keyword evidence="3 13" id="KW-1003">Cell membrane</keyword>
<keyword evidence="7 13" id="KW-0547">Nucleotide-binding</keyword>
<dbReference type="AlphaFoldDB" id="A0A822VCE3"/>
<evidence type="ECO:0000256" key="8">
    <source>
        <dbReference type="ARBA" id="ARBA00022777"/>
    </source>
</evidence>
<dbReference type="Gene3D" id="1.10.287.130">
    <property type="match status" value="1"/>
</dbReference>
<gene>
    <name evidence="15" type="ORF">AGR4A_pAt10458</name>
</gene>
<dbReference type="Pfam" id="PF02743">
    <property type="entry name" value="dCache_1"/>
    <property type="match status" value="1"/>
</dbReference>